<dbReference type="OMA" id="ILFMIYE"/>
<evidence type="ECO:0000256" key="7">
    <source>
        <dbReference type="ARBA" id="ARBA00024203"/>
    </source>
</evidence>
<dbReference type="GO" id="GO:0005789">
    <property type="term" value="C:endoplasmic reticulum membrane"/>
    <property type="evidence" value="ECO:0007669"/>
    <property type="project" value="TreeGrafter"/>
</dbReference>
<evidence type="ECO:0000256" key="6">
    <source>
        <dbReference type="ARBA" id="ARBA00023136"/>
    </source>
</evidence>
<protein>
    <recommendedName>
        <fullName evidence="11">Yos1-like protein</fullName>
    </recommendedName>
</protein>
<evidence type="ECO:0000256" key="1">
    <source>
        <dbReference type="ARBA" id="ARBA00004370"/>
    </source>
</evidence>
<dbReference type="GO" id="GO:0006888">
    <property type="term" value="P:endoplasmic reticulum to Golgi vesicle-mediated transport"/>
    <property type="evidence" value="ECO:0007669"/>
    <property type="project" value="TreeGrafter"/>
</dbReference>
<dbReference type="Pfam" id="PF08571">
    <property type="entry name" value="Yos1"/>
    <property type="match status" value="1"/>
</dbReference>
<dbReference type="STRING" id="1003232.J9DG63"/>
<evidence type="ECO:0000256" key="8">
    <source>
        <dbReference type="SAM" id="Phobius"/>
    </source>
</evidence>
<comment type="caution">
    <text evidence="9">The sequence shown here is derived from an EMBL/GenBank/DDBJ whole genome shotgun (WGS) entry which is preliminary data.</text>
</comment>
<evidence type="ECO:0000313" key="10">
    <source>
        <dbReference type="Proteomes" id="UP000003163"/>
    </source>
</evidence>
<dbReference type="EMBL" id="AFBI03000137">
    <property type="protein sequence ID" value="EJW01570.1"/>
    <property type="molecule type" value="Genomic_DNA"/>
</dbReference>
<comment type="similarity">
    <text evidence="7">Belongs to the YOS1 family.</text>
</comment>
<keyword evidence="4" id="KW-0653">Protein transport</keyword>
<proteinExistence type="inferred from homology"/>
<gene>
    <name evidence="9" type="ORF">EDEG_03875</name>
</gene>
<dbReference type="InterPro" id="IPR013880">
    <property type="entry name" value="Yos1"/>
</dbReference>
<dbReference type="GO" id="GO:0015031">
    <property type="term" value="P:protein transport"/>
    <property type="evidence" value="ECO:0007669"/>
    <property type="project" value="UniProtKB-KW"/>
</dbReference>
<evidence type="ECO:0000256" key="3">
    <source>
        <dbReference type="ARBA" id="ARBA00022692"/>
    </source>
</evidence>
<dbReference type="VEuPathDB" id="MicrosporidiaDB:EDEG_03875"/>
<evidence type="ECO:0000256" key="4">
    <source>
        <dbReference type="ARBA" id="ARBA00022927"/>
    </source>
</evidence>
<evidence type="ECO:0000313" key="9">
    <source>
        <dbReference type="EMBL" id="EJW01570.1"/>
    </source>
</evidence>
<feature type="transmembrane region" description="Helical" evidence="8">
    <location>
        <begin position="49"/>
        <end position="74"/>
    </location>
</feature>
<dbReference type="AlphaFoldDB" id="J9DG63"/>
<reference evidence="9 10" key="1">
    <citation type="submission" date="2011-08" db="EMBL/GenBank/DDBJ databases">
        <authorList>
            <person name="Liu Z.J."/>
            <person name="Shi F.L."/>
            <person name="Lu J.Q."/>
            <person name="Li M."/>
            <person name="Wang Z.L."/>
        </authorList>
    </citation>
    <scope>NUCLEOTIDE SEQUENCE [LARGE SCALE GENOMIC DNA]</scope>
    <source>
        <strain evidence="9 10">USNM 41457</strain>
    </source>
</reference>
<dbReference type="GO" id="GO:0030134">
    <property type="term" value="C:COPII-coated ER to Golgi transport vesicle"/>
    <property type="evidence" value="ECO:0007669"/>
    <property type="project" value="TreeGrafter"/>
</dbReference>
<accession>J9DG63</accession>
<organism evidence="9 10">
    <name type="scientific">Edhazardia aedis (strain USNM 41457)</name>
    <name type="common">Microsporidian parasite</name>
    <dbReference type="NCBI Taxonomy" id="1003232"/>
    <lineage>
        <taxon>Eukaryota</taxon>
        <taxon>Fungi</taxon>
        <taxon>Fungi incertae sedis</taxon>
        <taxon>Microsporidia</taxon>
        <taxon>Edhazardia</taxon>
    </lineage>
</organism>
<feature type="transmembrane region" description="Helical" evidence="8">
    <location>
        <begin position="6"/>
        <end position="28"/>
    </location>
</feature>
<reference evidence="10" key="2">
    <citation type="submission" date="2015-07" db="EMBL/GenBank/DDBJ databases">
        <title>Contrasting host-pathogen interactions and genome evolution in two generalist and specialist microsporidian pathogens of mosquitoes.</title>
        <authorList>
            <consortium name="The Broad Institute Genomics Platform"/>
            <consortium name="The Broad Institute Genome Sequencing Center for Infectious Disease"/>
            <person name="Cuomo C.A."/>
            <person name="Sanscrainte N.D."/>
            <person name="Goldberg J.M."/>
            <person name="Heiman D."/>
            <person name="Young S."/>
            <person name="Zeng Q."/>
            <person name="Becnel J.J."/>
            <person name="Birren B.W."/>
        </authorList>
    </citation>
    <scope>NUCLEOTIDE SEQUENCE [LARGE SCALE GENOMIC DNA]</scope>
    <source>
        <strain evidence="10">USNM 41457</strain>
    </source>
</reference>
<keyword evidence="3 8" id="KW-0812">Transmembrane</keyword>
<keyword evidence="10" id="KW-1185">Reference proteome</keyword>
<dbReference type="FunCoup" id="J9DG63">
    <property type="interactions" value="56"/>
</dbReference>
<keyword evidence="6 8" id="KW-0472">Membrane</keyword>
<dbReference type="InParanoid" id="J9DG63"/>
<dbReference type="Proteomes" id="UP000003163">
    <property type="component" value="Unassembled WGS sequence"/>
</dbReference>
<evidence type="ECO:0000256" key="2">
    <source>
        <dbReference type="ARBA" id="ARBA00022448"/>
    </source>
</evidence>
<evidence type="ECO:0008006" key="11">
    <source>
        <dbReference type="Google" id="ProtNLM"/>
    </source>
</evidence>
<dbReference type="OrthoDB" id="15356at2759"/>
<keyword evidence="5 8" id="KW-1133">Transmembrane helix</keyword>
<evidence type="ECO:0000256" key="5">
    <source>
        <dbReference type="ARBA" id="ARBA00022989"/>
    </source>
</evidence>
<dbReference type="HOGENOM" id="CLU_152125_2_0_1"/>
<name>J9DG63_EDHAE</name>
<dbReference type="GO" id="GO:0000139">
    <property type="term" value="C:Golgi membrane"/>
    <property type="evidence" value="ECO:0007669"/>
    <property type="project" value="TreeGrafter"/>
</dbReference>
<dbReference type="PANTHER" id="PTHR15858:SF0">
    <property type="entry name" value="IMMEDIATE EARLY RESPONSE 3-INTERACTING PROTEIN 1"/>
    <property type="match status" value="1"/>
</dbReference>
<comment type="subcellular location">
    <subcellularLocation>
        <location evidence="1">Membrane</location>
    </subcellularLocation>
</comment>
<sequence length="79" mass="8833">MFGIFKIIYAIVLFTNGVVILNDARFLSKVGLPLRPEARRSLGNTRGKIVDLISATKTVMMVPLVVLNSIFILYEIFFG</sequence>
<dbReference type="PANTHER" id="PTHR15858">
    <property type="entry name" value="IMMEDIATE EARLY RESPONSE 3-INTERACTING PROTEIN 1"/>
    <property type="match status" value="1"/>
</dbReference>
<keyword evidence="2" id="KW-0813">Transport</keyword>